<dbReference type="PIRSF" id="PIRSF006324">
    <property type="entry name" value="LeuE"/>
    <property type="match status" value="1"/>
</dbReference>
<feature type="transmembrane region" description="Helical" evidence="7">
    <location>
        <begin position="145"/>
        <end position="165"/>
    </location>
</feature>
<evidence type="ECO:0000256" key="5">
    <source>
        <dbReference type="ARBA" id="ARBA00022989"/>
    </source>
</evidence>
<keyword evidence="6 7" id="KW-0472">Membrane</keyword>
<evidence type="ECO:0000256" key="1">
    <source>
        <dbReference type="ARBA" id="ARBA00004651"/>
    </source>
</evidence>
<dbReference type="GO" id="GO:0005886">
    <property type="term" value="C:plasma membrane"/>
    <property type="evidence" value="ECO:0007669"/>
    <property type="project" value="UniProtKB-SubCell"/>
</dbReference>
<keyword evidence="5 7" id="KW-1133">Transmembrane helix</keyword>
<dbReference type="Proteomes" id="UP000807542">
    <property type="component" value="Unassembled WGS sequence"/>
</dbReference>
<dbReference type="AlphaFoldDB" id="A0A9D7AKU9"/>
<comment type="caution">
    <text evidence="9">The sequence shown here is derived from an EMBL/GenBank/DDBJ whole genome shotgun (WGS) entry which is preliminary data.</text>
</comment>
<accession>A0A9D7AKU9</accession>
<dbReference type="Pfam" id="PF01810">
    <property type="entry name" value="LysE"/>
    <property type="match status" value="1"/>
</dbReference>
<evidence type="ECO:0000256" key="3">
    <source>
        <dbReference type="ARBA" id="ARBA00022475"/>
    </source>
</evidence>
<proteinExistence type="inferred from homology"/>
<dbReference type="Proteomes" id="UP001296969">
    <property type="component" value="Unassembled WGS sequence"/>
</dbReference>
<protein>
    <submittedName>
        <fullName evidence="9">LysE family translocator</fullName>
    </submittedName>
</protein>
<evidence type="ECO:0000313" key="9">
    <source>
        <dbReference type="EMBL" id="MBK5177750.1"/>
    </source>
</evidence>
<evidence type="ECO:0000256" key="4">
    <source>
        <dbReference type="ARBA" id="ARBA00022692"/>
    </source>
</evidence>
<evidence type="ECO:0000256" key="6">
    <source>
        <dbReference type="ARBA" id="ARBA00023136"/>
    </source>
</evidence>
<evidence type="ECO:0000313" key="8">
    <source>
        <dbReference type="EMBL" id="MBK5074584.1"/>
    </source>
</evidence>
<name>A0A9D7AKU9_9GAMM</name>
<dbReference type="EMBL" id="JADRCP010000005">
    <property type="protein sequence ID" value="MBK5177750.1"/>
    <property type="molecule type" value="Genomic_DNA"/>
</dbReference>
<feature type="transmembrane region" description="Helical" evidence="7">
    <location>
        <begin position="6"/>
        <end position="24"/>
    </location>
</feature>
<comment type="similarity">
    <text evidence="2">Belongs to the Rht family.</text>
</comment>
<sequence length="203" mass="22138">MSAEFLITALVIAILPGAGVFYTLACGLSGGHKASFAASFGGTLGIVPHMLAAISGLAIILHTHSYLFEVLKYAGVVYLIVMAWNMLKSKGSFTIELNSPPSSSRKIIVSGVLLNILNPKLTLFFFALLPQFIDPNDNDYLQEMMAMSTVFMLITFIVFIIYGLFASGIRGYIATRPHLIEIMRRSFAGIFLLLAIKLAITPR</sequence>
<dbReference type="PANTHER" id="PTHR30086">
    <property type="entry name" value="ARGININE EXPORTER PROTEIN ARGO"/>
    <property type="match status" value="1"/>
</dbReference>
<feature type="transmembrane region" description="Helical" evidence="7">
    <location>
        <begin position="36"/>
        <end position="60"/>
    </location>
</feature>
<dbReference type="GO" id="GO:0042970">
    <property type="term" value="F:homoserine transmembrane transporter activity"/>
    <property type="evidence" value="ECO:0007669"/>
    <property type="project" value="TreeGrafter"/>
</dbReference>
<dbReference type="InterPro" id="IPR001123">
    <property type="entry name" value="LeuE-type"/>
</dbReference>
<evidence type="ECO:0000313" key="11">
    <source>
        <dbReference type="Proteomes" id="UP001296969"/>
    </source>
</evidence>
<keyword evidence="4 7" id="KW-0812">Transmembrane</keyword>
<dbReference type="RefSeq" id="WP_228399075.1">
    <property type="nucleotide sequence ID" value="NZ_JADRCP010000005.1"/>
</dbReference>
<evidence type="ECO:0000313" key="10">
    <source>
        <dbReference type="Proteomes" id="UP000807542"/>
    </source>
</evidence>
<comment type="subcellular location">
    <subcellularLocation>
        <location evidence="1">Cell membrane</location>
        <topology evidence="1">Multi-pass membrane protein</topology>
    </subcellularLocation>
</comment>
<dbReference type="PANTHER" id="PTHR30086:SF14">
    <property type="entry name" value="HOMOSERINE_HOMOSERINE LACTONE EFFLUX PROTEIN"/>
    <property type="match status" value="1"/>
</dbReference>
<feature type="transmembrane region" description="Helical" evidence="7">
    <location>
        <begin position="66"/>
        <end position="87"/>
    </location>
</feature>
<dbReference type="EMBL" id="JADRCQ010000005">
    <property type="protein sequence ID" value="MBK5074584.1"/>
    <property type="molecule type" value="Genomic_DNA"/>
</dbReference>
<evidence type="ECO:0000256" key="7">
    <source>
        <dbReference type="SAM" id="Phobius"/>
    </source>
</evidence>
<reference evidence="9 11" key="1">
    <citation type="submission" date="2020-11" db="EMBL/GenBank/DDBJ databases">
        <title>Insectihabitans protaetiae gen. nov. sp. nov. and Insectihabitans allomyrinae sp. nov., isolated from larvae of Protaetia brevitarsis seulensis and Allomyrina dichotoma, respectively.</title>
        <authorList>
            <person name="Lee S.D."/>
            <person name="Byeon Y.-S."/>
            <person name="Kim S.-M."/>
            <person name="Yang H.L."/>
            <person name="Kim I.S."/>
        </authorList>
    </citation>
    <scope>NUCLEOTIDE SEQUENCE</scope>
    <source>
        <strain evidence="9">CWB-B4</strain>
        <strain evidence="8 11">CWB-B43</strain>
    </source>
</reference>
<organism evidence="9 10">
    <name type="scientific">Limnobaculum xujianqingii</name>
    <dbReference type="NCBI Taxonomy" id="2738837"/>
    <lineage>
        <taxon>Bacteria</taxon>
        <taxon>Pseudomonadati</taxon>
        <taxon>Pseudomonadota</taxon>
        <taxon>Gammaproteobacteria</taxon>
        <taxon>Enterobacterales</taxon>
        <taxon>Budviciaceae</taxon>
        <taxon>Limnobaculum</taxon>
    </lineage>
</organism>
<gene>
    <name evidence="9" type="ORF">I2492_15620</name>
    <name evidence="8" type="ORF">I2493_16380</name>
</gene>
<evidence type="ECO:0000256" key="2">
    <source>
        <dbReference type="ARBA" id="ARBA00007928"/>
    </source>
</evidence>
<keyword evidence="11" id="KW-1185">Reference proteome</keyword>
<feature type="transmembrane region" description="Helical" evidence="7">
    <location>
        <begin position="107"/>
        <end position="133"/>
    </location>
</feature>
<keyword evidence="3" id="KW-1003">Cell membrane</keyword>